<evidence type="ECO:0000313" key="2">
    <source>
        <dbReference type="Proteomes" id="UP001595868"/>
    </source>
</evidence>
<reference evidence="2" key="1">
    <citation type="journal article" date="2019" name="Int. J. Syst. Evol. Microbiol.">
        <title>The Global Catalogue of Microorganisms (GCM) 10K type strain sequencing project: providing services to taxonomists for standard genome sequencing and annotation.</title>
        <authorList>
            <consortium name="The Broad Institute Genomics Platform"/>
            <consortium name="The Broad Institute Genome Sequencing Center for Infectious Disease"/>
            <person name="Wu L."/>
            <person name="Ma J."/>
        </authorList>
    </citation>
    <scope>NUCLEOTIDE SEQUENCE [LARGE SCALE GENOMIC DNA]</scope>
    <source>
        <strain evidence="2">2902at01</strain>
    </source>
</reference>
<sequence length="67" mass="7110">MPDVVTISLPPSGQEEIEAEVTIGAPAQRRARLAADVRIGDLHLGQHAEALVDVTEPTVDATVTRQP</sequence>
<proteinExistence type="predicted"/>
<keyword evidence="2" id="KW-1185">Reference proteome</keyword>
<gene>
    <name evidence="1" type="ORF">ACFOX0_20505</name>
</gene>
<accession>A0ABV8KQX1</accession>
<dbReference type="RefSeq" id="WP_377548349.1">
    <property type="nucleotide sequence ID" value="NZ_JBHSBN010000014.1"/>
</dbReference>
<dbReference type="Proteomes" id="UP001595868">
    <property type="component" value="Unassembled WGS sequence"/>
</dbReference>
<dbReference type="EMBL" id="JBHSBN010000014">
    <property type="protein sequence ID" value="MFC4108302.1"/>
    <property type="molecule type" value="Genomic_DNA"/>
</dbReference>
<organism evidence="1 2">
    <name type="scientific">Micromonospora zhanjiangensis</name>
    <dbReference type="NCBI Taxonomy" id="1522057"/>
    <lineage>
        <taxon>Bacteria</taxon>
        <taxon>Bacillati</taxon>
        <taxon>Actinomycetota</taxon>
        <taxon>Actinomycetes</taxon>
        <taxon>Micromonosporales</taxon>
        <taxon>Micromonosporaceae</taxon>
        <taxon>Micromonospora</taxon>
    </lineage>
</organism>
<evidence type="ECO:0000313" key="1">
    <source>
        <dbReference type="EMBL" id="MFC4108302.1"/>
    </source>
</evidence>
<name>A0ABV8KQX1_9ACTN</name>
<protein>
    <submittedName>
        <fullName evidence="1">Uncharacterized protein</fullName>
    </submittedName>
</protein>
<comment type="caution">
    <text evidence="1">The sequence shown here is derived from an EMBL/GenBank/DDBJ whole genome shotgun (WGS) entry which is preliminary data.</text>
</comment>